<dbReference type="InterPro" id="IPR006168">
    <property type="entry name" value="G3P_DH_NAD-dep"/>
</dbReference>
<evidence type="ECO:0000313" key="12">
    <source>
        <dbReference type="EMBL" id="KAG2178173.1"/>
    </source>
</evidence>
<dbReference type="GO" id="GO:0005829">
    <property type="term" value="C:cytosol"/>
    <property type="evidence" value="ECO:0007669"/>
    <property type="project" value="TreeGrafter"/>
</dbReference>
<evidence type="ECO:0000259" key="11">
    <source>
        <dbReference type="Pfam" id="PF07479"/>
    </source>
</evidence>
<evidence type="ECO:0000256" key="6">
    <source>
        <dbReference type="PIRSR" id="PIRSR000114-2"/>
    </source>
</evidence>
<dbReference type="GO" id="GO:0051287">
    <property type="term" value="F:NAD binding"/>
    <property type="evidence" value="ECO:0007669"/>
    <property type="project" value="UniProtKB-UniRule"/>
</dbReference>
<dbReference type="SUPFAM" id="SSF51735">
    <property type="entry name" value="NAD(P)-binding Rossmann-fold domains"/>
    <property type="match status" value="1"/>
</dbReference>
<proteinExistence type="inferred from homology"/>
<comment type="similarity">
    <text evidence="1 8">Belongs to the NAD-dependent glycerol-3-phosphate dehydrogenase family.</text>
</comment>
<feature type="binding site" evidence="7">
    <location>
        <begin position="10"/>
        <end position="15"/>
    </location>
    <ligand>
        <name>NAD(+)</name>
        <dbReference type="ChEBI" id="CHEBI:57540"/>
    </ligand>
</feature>
<dbReference type="InterPro" id="IPR008927">
    <property type="entry name" value="6-PGluconate_DH-like_C_sf"/>
</dbReference>
<dbReference type="PANTHER" id="PTHR11728:SF8">
    <property type="entry name" value="GLYCEROL-3-PHOSPHATE DEHYDROGENASE [NAD(+)]-RELATED"/>
    <property type="match status" value="1"/>
</dbReference>
<dbReference type="OrthoDB" id="10263760at2759"/>
<dbReference type="InterPro" id="IPR013328">
    <property type="entry name" value="6PGD_dom2"/>
</dbReference>
<gene>
    <name evidence="12" type="ORF">INT43_003426</name>
</gene>
<dbReference type="PRINTS" id="PR00077">
    <property type="entry name" value="GPDHDRGNASE"/>
</dbReference>
<dbReference type="InterPro" id="IPR006109">
    <property type="entry name" value="G3P_DH_NAD-dep_C"/>
</dbReference>
<sequence>MAPHKVSIIGSGNWGSAIAKIVGHNARQHSDMFEEEVRMWVFEEQVDGKNLTDIINEKHENVKYLPGTQLPDNVVAIPDLTKACEGADLLIFVLPHQVSVLSGLSLSHNGPIADPIQTQFVGKVCGDLKGKIGANARAISLIKGLAFHDNNISLFTDEIEHSLGIPTAALSGANIADEVAQEKFCETTIGSKTIEEDGDIWFKVSLFNAPYFRVNVIADSVGVQICGALKNVIAVGAGFCDGLQYGNNTKAAVIRRGLLEMRKFGKAFFEGGVRTETFFGNDRGHDIDIYFASNSLLASLESCGVADLITTCLGGRNRKVSEKFVTAGKSIEELEEQMLNGQKLQGTTTAKEVYDFLSVRGKTEDFPLMTCVYRIIYCGDSPEMIAKDE</sequence>
<dbReference type="GO" id="GO:0005975">
    <property type="term" value="P:carbohydrate metabolic process"/>
    <property type="evidence" value="ECO:0007669"/>
    <property type="project" value="InterPro"/>
</dbReference>
<evidence type="ECO:0000256" key="3">
    <source>
        <dbReference type="ARBA" id="ARBA00023027"/>
    </source>
</evidence>
<keyword evidence="3 7" id="KW-0520">NAD</keyword>
<comment type="caution">
    <text evidence="12">The sequence shown here is derived from an EMBL/GenBank/DDBJ whole genome shotgun (WGS) entry which is preliminary data.</text>
</comment>
<dbReference type="GO" id="GO:0141152">
    <property type="term" value="F:glycerol-3-phosphate dehydrogenase (NAD+) activity"/>
    <property type="evidence" value="ECO:0007669"/>
    <property type="project" value="UniProtKB-UniRule"/>
</dbReference>
<dbReference type="GO" id="GO:0005634">
    <property type="term" value="C:nucleus"/>
    <property type="evidence" value="ECO:0007669"/>
    <property type="project" value="TreeGrafter"/>
</dbReference>
<dbReference type="PROSITE" id="PS00957">
    <property type="entry name" value="NAD_G3PDH"/>
    <property type="match status" value="1"/>
</dbReference>
<organism evidence="12 13">
    <name type="scientific">Mortierella isabellina</name>
    <name type="common">Filamentous fungus</name>
    <name type="synonym">Umbelopsis isabellina</name>
    <dbReference type="NCBI Taxonomy" id="91625"/>
    <lineage>
        <taxon>Eukaryota</taxon>
        <taxon>Fungi</taxon>
        <taxon>Fungi incertae sedis</taxon>
        <taxon>Mucoromycota</taxon>
        <taxon>Mucoromycotina</taxon>
        <taxon>Umbelopsidomycetes</taxon>
        <taxon>Umbelopsidales</taxon>
        <taxon>Umbelopsidaceae</taxon>
        <taxon>Umbelopsis</taxon>
    </lineage>
</organism>
<evidence type="ECO:0000256" key="4">
    <source>
        <dbReference type="ARBA" id="ARBA00048683"/>
    </source>
</evidence>
<dbReference type="Proteomes" id="UP000654370">
    <property type="component" value="Unassembled WGS sequence"/>
</dbReference>
<dbReference type="InterPro" id="IPR011128">
    <property type="entry name" value="G3P_DH_NAD-dep_N"/>
</dbReference>
<name>A0A8H7PQ84_MORIS</name>
<dbReference type="PIRSF" id="PIRSF000114">
    <property type="entry name" value="Glycerol-3-P_dh"/>
    <property type="match status" value="1"/>
</dbReference>
<evidence type="ECO:0000256" key="9">
    <source>
        <dbReference type="RuleBase" id="RU361243"/>
    </source>
</evidence>
<evidence type="ECO:0000256" key="8">
    <source>
        <dbReference type="RuleBase" id="RU000437"/>
    </source>
</evidence>
<evidence type="ECO:0000259" key="10">
    <source>
        <dbReference type="Pfam" id="PF01210"/>
    </source>
</evidence>
<comment type="catalytic activity">
    <reaction evidence="4 9">
        <text>sn-glycerol 3-phosphate + NAD(+) = dihydroxyacetone phosphate + NADH + H(+)</text>
        <dbReference type="Rhea" id="RHEA:11092"/>
        <dbReference type="ChEBI" id="CHEBI:15378"/>
        <dbReference type="ChEBI" id="CHEBI:57540"/>
        <dbReference type="ChEBI" id="CHEBI:57597"/>
        <dbReference type="ChEBI" id="CHEBI:57642"/>
        <dbReference type="ChEBI" id="CHEBI:57945"/>
        <dbReference type="EC" id="1.1.1.8"/>
    </reaction>
</comment>
<dbReference type="PANTHER" id="PTHR11728">
    <property type="entry name" value="GLYCEROL-3-PHOSPHATE DEHYDROGENASE"/>
    <property type="match status" value="1"/>
</dbReference>
<dbReference type="Pfam" id="PF07479">
    <property type="entry name" value="NAD_Gly3P_dh_C"/>
    <property type="match status" value="1"/>
</dbReference>
<evidence type="ECO:0000313" key="13">
    <source>
        <dbReference type="Proteomes" id="UP000654370"/>
    </source>
</evidence>
<feature type="domain" description="Glycerol-3-phosphate dehydrogenase NAD-dependent N-terminal" evidence="10">
    <location>
        <begin position="116"/>
        <end position="194"/>
    </location>
</feature>
<feature type="binding site" evidence="6">
    <location>
        <begin position="316"/>
        <end position="317"/>
    </location>
    <ligand>
        <name>substrate</name>
    </ligand>
</feature>
<dbReference type="Gene3D" id="3.40.50.720">
    <property type="entry name" value="NAD(P)-binding Rossmann-like Domain"/>
    <property type="match status" value="2"/>
</dbReference>
<feature type="domain" description="Glycerol-3-phosphate dehydrogenase NAD-dependent N-terminal" evidence="10">
    <location>
        <begin position="5"/>
        <end position="98"/>
    </location>
</feature>
<dbReference type="GO" id="GO:0046168">
    <property type="term" value="P:glycerol-3-phosphate catabolic process"/>
    <property type="evidence" value="ECO:0007669"/>
    <property type="project" value="UniProtKB-UniRule"/>
</dbReference>
<dbReference type="AlphaFoldDB" id="A0A8H7PQ84"/>
<dbReference type="EMBL" id="JAEPQZ010000008">
    <property type="protein sequence ID" value="KAG2178173.1"/>
    <property type="molecule type" value="Genomic_DNA"/>
</dbReference>
<feature type="domain" description="Glycerol-3-phosphate dehydrogenase NAD-dependent C-terminal" evidence="11">
    <location>
        <begin position="219"/>
        <end position="385"/>
    </location>
</feature>
<dbReference type="SUPFAM" id="SSF48179">
    <property type="entry name" value="6-phosphogluconate dehydrogenase C-terminal domain-like"/>
    <property type="match status" value="1"/>
</dbReference>
<keyword evidence="13" id="KW-1185">Reference proteome</keyword>
<evidence type="ECO:0000256" key="5">
    <source>
        <dbReference type="PIRSR" id="PIRSR000114-1"/>
    </source>
</evidence>
<feature type="binding site" evidence="7">
    <location>
        <position position="343"/>
    </location>
    <ligand>
        <name>NAD(+)</name>
        <dbReference type="ChEBI" id="CHEBI:57540"/>
    </ligand>
</feature>
<evidence type="ECO:0000256" key="1">
    <source>
        <dbReference type="ARBA" id="ARBA00011009"/>
    </source>
</evidence>
<feature type="binding site" evidence="7">
    <location>
        <position position="345"/>
    </location>
    <ligand>
        <name>NAD(+)</name>
        <dbReference type="ChEBI" id="CHEBI:57540"/>
    </ligand>
</feature>
<reference evidence="12" key="1">
    <citation type="submission" date="2020-12" db="EMBL/GenBank/DDBJ databases">
        <title>Metabolic potential, ecology and presence of endohyphal bacteria is reflected in genomic diversity of Mucoromycotina.</title>
        <authorList>
            <person name="Muszewska A."/>
            <person name="Okrasinska A."/>
            <person name="Steczkiewicz K."/>
            <person name="Drgas O."/>
            <person name="Orlowska M."/>
            <person name="Perlinska-Lenart U."/>
            <person name="Aleksandrzak-Piekarczyk T."/>
            <person name="Szatraj K."/>
            <person name="Zielenkiewicz U."/>
            <person name="Pilsyk S."/>
            <person name="Malc E."/>
            <person name="Mieczkowski P."/>
            <person name="Kruszewska J.S."/>
            <person name="Biernat P."/>
            <person name="Pawlowska J."/>
        </authorList>
    </citation>
    <scope>NUCLEOTIDE SEQUENCE</scope>
    <source>
        <strain evidence="12">WA0000067209</strain>
    </source>
</reference>
<dbReference type="InterPro" id="IPR036291">
    <property type="entry name" value="NAD(P)-bd_dom_sf"/>
</dbReference>
<dbReference type="EC" id="1.1.1.8" evidence="9"/>
<feature type="binding site" evidence="7">
    <location>
        <position position="176"/>
    </location>
    <ligand>
        <name>NAD(+)</name>
        <dbReference type="ChEBI" id="CHEBI:57540"/>
    </ligand>
</feature>
<feature type="binding site" evidence="6">
    <location>
        <position position="143"/>
    </location>
    <ligand>
        <name>substrate</name>
    </ligand>
</feature>
<feature type="binding site" evidence="7">
    <location>
        <position position="316"/>
    </location>
    <ligand>
        <name>NAD(+)</name>
        <dbReference type="ChEBI" id="CHEBI:57540"/>
    </ligand>
</feature>
<protein>
    <recommendedName>
        <fullName evidence="9">Glycerol-3-phosphate dehydrogenase [NAD(+)]</fullName>
        <ecNumber evidence="9">1.1.1.8</ecNumber>
    </recommendedName>
</protein>
<feature type="active site" description="Proton acceptor" evidence="5">
    <location>
        <position position="230"/>
    </location>
</feature>
<evidence type="ECO:0000256" key="7">
    <source>
        <dbReference type="PIRSR" id="PIRSR000114-3"/>
    </source>
</evidence>
<evidence type="ECO:0000256" key="2">
    <source>
        <dbReference type="ARBA" id="ARBA00023002"/>
    </source>
</evidence>
<feature type="binding site" evidence="7">
    <location>
        <position position="42"/>
    </location>
    <ligand>
        <name>NAD(+)</name>
        <dbReference type="ChEBI" id="CHEBI:57540"/>
    </ligand>
</feature>
<keyword evidence="2 8" id="KW-0560">Oxidoreductase</keyword>
<dbReference type="Pfam" id="PF01210">
    <property type="entry name" value="NAD_Gly3P_dh_N"/>
    <property type="match status" value="2"/>
</dbReference>
<accession>A0A8H7PQ84</accession>
<dbReference type="FunFam" id="1.10.1040.10:FF:000004">
    <property type="entry name" value="Glycerol-3-phosphate dehydrogenase [NAD(+)]"/>
    <property type="match status" value="1"/>
</dbReference>
<dbReference type="Gene3D" id="1.10.1040.10">
    <property type="entry name" value="N-(1-d-carboxylethyl)-l-norvaline Dehydrogenase, domain 2"/>
    <property type="match status" value="2"/>
</dbReference>